<reference evidence="1" key="1">
    <citation type="submission" date="2023-04" db="EMBL/GenBank/DDBJ databases">
        <title>Whole Genome Sequence of Multi-drug resistant Aeromonas caviae as a gut pathogen in newborn.</title>
        <authorList>
            <person name="Jadhav S.V."/>
            <person name="Saroj S.D."/>
            <person name="Saha U.B."/>
            <person name="Sen S."/>
            <person name="Kher A."/>
        </authorList>
    </citation>
    <scope>NUCLEOTIDE SEQUENCE</scope>
    <source>
        <strain evidence="1">SVJ23</strain>
    </source>
</reference>
<dbReference type="EMBL" id="CP110176">
    <property type="protein sequence ID" value="WGC85965.1"/>
    <property type="molecule type" value="Genomic_DNA"/>
</dbReference>
<gene>
    <name evidence="1" type="ORF">OJY61_21875</name>
</gene>
<protein>
    <submittedName>
        <fullName evidence="1">DUF6387 family protein</fullName>
    </submittedName>
</protein>
<evidence type="ECO:0000313" key="2">
    <source>
        <dbReference type="Proteomes" id="UP001163285"/>
    </source>
</evidence>
<accession>A0AAF0GDF1</accession>
<proteinExistence type="predicted"/>
<dbReference type="Pfam" id="PF19924">
    <property type="entry name" value="DUF6387"/>
    <property type="match status" value="1"/>
</dbReference>
<dbReference type="InterPro" id="IPR045664">
    <property type="entry name" value="DUF6387"/>
</dbReference>
<sequence>MATRKERTRHPPTWFKLDSYAVLLAVTNNQLCEEAFYRAYKLTHFCDLSNLITRLASGQICLFHEPRNRVLEAQSDAQLPPSQSIRPISIMELDNIHQLIEKQFPATIQDEKDRFANGEPALVNLHASVAAAMPHHVTQVLNNIDLSAADEDILADLKALLPIWREQLCYPQPNQSKRNSIIKNIIEQNIIPMLDLMLWARHKGFQYTDEQLADILYPSHLGNPDNPITAKHISDTRRPNALKFAEHDYQDAIRRWCDLGHGTKIVKHELS</sequence>
<dbReference type="RefSeq" id="WP_125117041.1">
    <property type="nucleotide sequence ID" value="NZ_AP019195.1"/>
</dbReference>
<dbReference type="AlphaFoldDB" id="A0AAF0GDF1"/>
<evidence type="ECO:0000313" key="1">
    <source>
        <dbReference type="EMBL" id="WGC85965.1"/>
    </source>
</evidence>
<dbReference type="Proteomes" id="UP001163285">
    <property type="component" value="Chromosome"/>
</dbReference>
<name>A0AAF0GDF1_AERCA</name>
<organism evidence="1 2">
    <name type="scientific">Aeromonas caviae</name>
    <name type="common">Aeromonas punctata</name>
    <dbReference type="NCBI Taxonomy" id="648"/>
    <lineage>
        <taxon>Bacteria</taxon>
        <taxon>Pseudomonadati</taxon>
        <taxon>Pseudomonadota</taxon>
        <taxon>Gammaproteobacteria</taxon>
        <taxon>Aeromonadales</taxon>
        <taxon>Aeromonadaceae</taxon>
        <taxon>Aeromonas</taxon>
    </lineage>
</organism>